<evidence type="ECO:0000313" key="2">
    <source>
        <dbReference type="EMBL" id="CCD56402.1"/>
    </source>
</evidence>
<sequence length="55" mass="6130">MMPLIINALESLDQNLSEPAVNMMEASTSEKSRESHCSMCKSHRNFRQVSASQSS</sequence>
<protein>
    <submittedName>
        <fullName evidence="2">Uncharacterized protein</fullName>
    </submittedName>
</protein>
<evidence type="ECO:0000256" key="1">
    <source>
        <dbReference type="SAM" id="MobiDB-lite"/>
    </source>
</evidence>
<dbReference type="Proteomes" id="UP000008177">
    <property type="component" value="Unplaced contigs"/>
</dbReference>
<reference evidence="3" key="1">
    <citation type="journal article" date="2011" name="PLoS Genet.">
        <title>Genomic analysis of the necrotrophic fungal pathogens Sclerotinia sclerotiorum and Botrytis cinerea.</title>
        <authorList>
            <person name="Amselem J."/>
            <person name="Cuomo C.A."/>
            <person name="van Kan J.A."/>
            <person name="Viaud M."/>
            <person name="Benito E.P."/>
            <person name="Couloux A."/>
            <person name="Coutinho P.M."/>
            <person name="de Vries R.P."/>
            <person name="Dyer P.S."/>
            <person name="Fillinger S."/>
            <person name="Fournier E."/>
            <person name="Gout L."/>
            <person name="Hahn M."/>
            <person name="Kohn L."/>
            <person name="Lapalu N."/>
            <person name="Plummer K.M."/>
            <person name="Pradier J.M."/>
            <person name="Quevillon E."/>
            <person name="Sharon A."/>
            <person name="Simon A."/>
            <person name="ten Have A."/>
            <person name="Tudzynski B."/>
            <person name="Tudzynski P."/>
            <person name="Wincker P."/>
            <person name="Andrew M."/>
            <person name="Anthouard V."/>
            <person name="Beever R.E."/>
            <person name="Beffa R."/>
            <person name="Benoit I."/>
            <person name="Bouzid O."/>
            <person name="Brault B."/>
            <person name="Chen Z."/>
            <person name="Choquer M."/>
            <person name="Collemare J."/>
            <person name="Cotton P."/>
            <person name="Danchin E.G."/>
            <person name="Da Silva C."/>
            <person name="Gautier A."/>
            <person name="Giraud C."/>
            <person name="Giraud T."/>
            <person name="Gonzalez C."/>
            <person name="Grossetete S."/>
            <person name="Guldener U."/>
            <person name="Henrissat B."/>
            <person name="Howlett B.J."/>
            <person name="Kodira C."/>
            <person name="Kretschmer M."/>
            <person name="Lappartient A."/>
            <person name="Leroch M."/>
            <person name="Levis C."/>
            <person name="Mauceli E."/>
            <person name="Neuveglise C."/>
            <person name="Oeser B."/>
            <person name="Pearson M."/>
            <person name="Poulain J."/>
            <person name="Poussereau N."/>
            <person name="Quesneville H."/>
            <person name="Rascle C."/>
            <person name="Schumacher J."/>
            <person name="Segurens B."/>
            <person name="Sexton A."/>
            <person name="Silva E."/>
            <person name="Sirven C."/>
            <person name="Soanes D.M."/>
            <person name="Talbot N.J."/>
            <person name="Templeton M."/>
            <person name="Yandava C."/>
            <person name="Yarden O."/>
            <person name="Zeng Q."/>
            <person name="Rollins J.A."/>
            <person name="Lebrun M.H."/>
            <person name="Dickman M."/>
        </authorList>
    </citation>
    <scope>NUCLEOTIDE SEQUENCE [LARGE SCALE GENOMIC DNA]</scope>
    <source>
        <strain evidence="3">T4</strain>
    </source>
</reference>
<accession>G2YXQ4</accession>
<dbReference type="AlphaFoldDB" id="G2YXQ4"/>
<gene>
    <name evidence="2" type="ORF">BofuT4_uP145710.1</name>
</gene>
<name>G2YXQ4_BOTF4</name>
<proteinExistence type="predicted"/>
<organism evidence="2 3">
    <name type="scientific">Botryotinia fuckeliana (strain T4)</name>
    <name type="common">Noble rot fungus</name>
    <name type="synonym">Botrytis cinerea</name>
    <dbReference type="NCBI Taxonomy" id="999810"/>
    <lineage>
        <taxon>Eukaryota</taxon>
        <taxon>Fungi</taxon>
        <taxon>Dikarya</taxon>
        <taxon>Ascomycota</taxon>
        <taxon>Pezizomycotina</taxon>
        <taxon>Leotiomycetes</taxon>
        <taxon>Helotiales</taxon>
        <taxon>Sclerotiniaceae</taxon>
        <taxon>Botrytis</taxon>
    </lineage>
</organism>
<feature type="region of interest" description="Disordered" evidence="1">
    <location>
        <begin position="26"/>
        <end position="55"/>
    </location>
</feature>
<evidence type="ECO:0000313" key="3">
    <source>
        <dbReference type="Proteomes" id="UP000008177"/>
    </source>
</evidence>
<dbReference type="EMBL" id="FQ790360">
    <property type="protein sequence ID" value="CCD56402.1"/>
    <property type="molecule type" value="Genomic_DNA"/>
</dbReference>
<dbReference type="HOGENOM" id="CLU_3032148_0_0_1"/>
<dbReference type="InParanoid" id="G2YXQ4"/>